<name>A0ABX1ZQ25_9BACL</name>
<accession>A0ABX1ZQ25</accession>
<keyword evidence="4" id="KW-1185">Reference proteome</keyword>
<dbReference type="EMBL" id="WHNZ01000040">
    <property type="protein sequence ID" value="NOV01916.1"/>
    <property type="molecule type" value="Genomic_DNA"/>
</dbReference>
<dbReference type="Pfam" id="PF01408">
    <property type="entry name" value="GFO_IDH_MocA"/>
    <property type="match status" value="1"/>
</dbReference>
<sequence length="348" mass="38687">MENLSMQLSSSNLLAQRNLRVGLIGIGPHSEENLIPAIAVTEDISLIAVASRTPEKLERIKKIFPVVHGYSNWRDMLDPQIIDAVVISAPPDLHYEVAKVALELGIHIFIEKPPAPDLKTLLDLVDRVKKCPGIVCNVGYNFRTSGALKKAIALFKENDDSHKIVGCKIRFLSSKPRTVMWNNTSVLESFLYAVGIHALDFVVNLFGEPVKINAEILNLDNGQKFSLIVTINFASGFHTTLEMGNYSNKFDSRFEFLSSDGKVCIVDNLSKISFLDENISKVSPFNGKENLVYDYSGLNGGYERTGYSGEISVFRDMILGRLKPSCGISESVAVYKIIDEILRKTKEK</sequence>
<evidence type="ECO:0000313" key="4">
    <source>
        <dbReference type="Proteomes" id="UP000618579"/>
    </source>
</evidence>
<dbReference type="PANTHER" id="PTHR43377:SF1">
    <property type="entry name" value="BILIVERDIN REDUCTASE A"/>
    <property type="match status" value="1"/>
</dbReference>
<dbReference type="Pfam" id="PF22725">
    <property type="entry name" value="GFO_IDH_MocA_C3"/>
    <property type="match status" value="1"/>
</dbReference>
<dbReference type="Gene3D" id="3.30.360.10">
    <property type="entry name" value="Dihydrodipicolinate Reductase, domain 2"/>
    <property type="match status" value="1"/>
</dbReference>
<evidence type="ECO:0000259" key="1">
    <source>
        <dbReference type="Pfam" id="PF01408"/>
    </source>
</evidence>
<evidence type="ECO:0000259" key="2">
    <source>
        <dbReference type="Pfam" id="PF22725"/>
    </source>
</evidence>
<feature type="domain" description="Gfo/Idh/MocA-like oxidoreductase N-terminal" evidence="1">
    <location>
        <begin position="19"/>
        <end position="133"/>
    </location>
</feature>
<evidence type="ECO:0000313" key="3">
    <source>
        <dbReference type="EMBL" id="NOV01916.1"/>
    </source>
</evidence>
<dbReference type="Proteomes" id="UP000618579">
    <property type="component" value="Unassembled WGS sequence"/>
</dbReference>
<comment type="caution">
    <text evidence="3">The sequence shown here is derived from an EMBL/GenBank/DDBJ whole genome shotgun (WGS) entry which is preliminary data.</text>
</comment>
<dbReference type="InterPro" id="IPR036291">
    <property type="entry name" value="NAD(P)-bd_dom_sf"/>
</dbReference>
<dbReference type="PANTHER" id="PTHR43377">
    <property type="entry name" value="BILIVERDIN REDUCTASE A"/>
    <property type="match status" value="1"/>
</dbReference>
<dbReference type="SUPFAM" id="SSF55347">
    <property type="entry name" value="Glyceraldehyde-3-phosphate dehydrogenase-like, C-terminal domain"/>
    <property type="match status" value="1"/>
</dbReference>
<dbReference type="Gene3D" id="3.40.50.720">
    <property type="entry name" value="NAD(P)-binding Rossmann-like Domain"/>
    <property type="match status" value="1"/>
</dbReference>
<feature type="domain" description="GFO/IDH/MocA-like oxidoreductase" evidence="2">
    <location>
        <begin position="187"/>
        <end position="263"/>
    </location>
</feature>
<gene>
    <name evidence="3" type="ORF">GC097_18020</name>
</gene>
<proteinExistence type="predicted"/>
<organism evidence="3 4">
    <name type="scientific">Paenibacillus planticolens</name>
    <dbReference type="NCBI Taxonomy" id="2654976"/>
    <lineage>
        <taxon>Bacteria</taxon>
        <taxon>Bacillati</taxon>
        <taxon>Bacillota</taxon>
        <taxon>Bacilli</taxon>
        <taxon>Bacillales</taxon>
        <taxon>Paenibacillaceae</taxon>
        <taxon>Paenibacillus</taxon>
    </lineage>
</organism>
<dbReference type="InterPro" id="IPR051450">
    <property type="entry name" value="Gfo/Idh/MocA_Oxidoreductases"/>
</dbReference>
<evidence type="ECO:0008006" key="5">
    <source>
        <dbReference type="Google" id="ProtNLM"/>
    </source>
</evidence>
<dbReference type="InterPro" id="IPR000683">
    <property type="entry name" value="Gfo/Idh/MocA-like_OxRdtase_N"/>
</dbReference>
<reference evidence="3 4" key="1">
    <citation type="submission" date="2019-10" db="EMBL/GenBank/DDBJ databases">
        <title>Description of Paenibacillus pedi sp. nov.</title>
        <authorList>
            <person name="Carlier A."/>
            <person name="Qi S."/>
        </authorList>
    </citation>
    <scope>NUCLEOTIDE SEQUENCE [LARGE SCALE GENOMIC DNA]</scope>
    <source>
        <strain evidence="3 4">LMG 31457</strain>
    </source>
</reference>
<dbReference type="SUPFAM" id="SSF51735">
    <property type="entry name" value="NAD(P)-binding Rossmann-fold domains"/>
    <property type="match status" value="1"/>
</dbReference>
<dbReference type="RefSeq" id="WP_171684747.1">
    <property type="nucleotide sequence ID" value="NZ_WHNZ01000040.1"/>
</dbReference>
<protein>
    <recommendedName>
        <fullName evidence="5">Gfo/Idh/MocA family oxidoreductase</fullName>
    </recommendedName>
</protein>
<dbReference type="InterPro" id="IPR055170">
    <property type="entry name" value="GFO_IDH_MocA-like_dom"/>
</dbReference>